<protein>
    <recommendedName>
        <fullName evidence="12">Deleted in lung and esophageal cancer protein 1</fullName>
    </recommendedName>
</protein>
<evidence type="ECO:0008006" key="12">
    <source>
        <dbReference type="Google" id="ProtNLM"/>
    </source>
</evidence>
<dbReference type="Pfam" id="PF23277">
    <property type="entry name" value="Ig_Dlec1_1"/>
    <property type="match status" value="1"/>
</dbReference>
<evidence type="ECO:0000256" key="6">
    <source>
        <dbReference type="SAM" id="Coils"/>
    </source>
</evidence>
<evidence type="ECO:0000259" key="9">
    <source>
        <dbReference type="Pfam" id="PF23277"/>
    </source>
</evidence>
<feature type="domain" description="HYDIN/VesB/CFA65-like Ig-like" evidence="8">
    <location>
        <begin position="454"/>
        <end position="564"/>
    </location>
</feature>
<comment type="subcellular location">
    <subcellularLocation>
        <location evidence="1">Cell projection</location>
        <location evidence="1">Cilium</location>
    </subcellularLocation>
    <subcellularLocation>
        <location evidence="2">Cytoplasm</location>
    </subcellularLocation>
</comment>
<evidence type="ECO:0000259" key="8">
    <source>
        <dbReference type="Pfam" id="PF22544"/>
    </source>
</evidence>
<dbReference type="InterPro" id="IPR013783">
    <property type="entry name" value="Ig-like_fold"/>
</dbReference>
<feature type="region of interest" description="Disordered" evidence="7">
    <location>
        <begin position="191"/>
        <end position="212"/>
    </location>
</feature>
<dbReference type="EMBL" id="CACVKT020006485">
    <property type="protein sequence ID" value="CAC5401957.1"/>
    <property type="molecule type" value="Genomic_DNA"/>
</dbReference>
<dbReference type="Pfam" id="PF22544">
    <property type="entry name" value="HYDIN_VesB_CFA65-like_Ig"/>
    <property type="match status" value="2"/>
</dbReference>
<reference evidence="10 11" key="1">
    <citation type="submission" date="2020-06" db="EMBL/GenBank/DDBJ databases">
        <authorList>
            <person name="Li R."/>
            <person name="Bekaert M."/>
        </authorList>
    </citation>
    <scope>NUCLEOTIDE SEQUENCE [LARGE SCALE GENOMIC DNA]</scope>
    <source>
        <strain evidence="11">wild</strain>
    </source>
</reference>
<gene>
    <name evidence="10" type="ORF">MCOR_35973</name>
</gene>
<dbReference type="PANTHER" id="PTHR46348">
    <property type="entry name" value="DELETED IN LUNG AND ESOPHAGEAL CANCER PROTEIN 1"/>
    <property type="match status" value="1"/>
</dbReference>
<keyword evidence="5" id="KW-0966">Cell projection</keyword>
<proteinExistence type="predicted"/>
<dbReference type="GO" id="GO:0015631">
    <property type="term" value="F:tubulin binding"/>
    <property type="evidence" value="ECO:0007669"/>
    <property type="project" value="TreeGrafter"/>
</dbReference>
<dbReference type="InterPro" id="IPR053879">
    <property type="entry name" value="HYDIN_VesB_CFA65-like_Ig"/>
</dbReference>
<organism evidence="10 11">
    <name type="scientific">Mytilus coruscus</name>
    <name type="common">Sea mussel</name>
    <dbReference type="NCBI Taxonomy" id="42192"/>
    <lineage>
        <taxon>Eukaryota</taxon>
        <taxon>Metazoa</taxon>
        <taxon>Spiralia</taxon>
        <taxon>Lophotrochozoa</taxon>
        <taxon>Mollusca</taxon>
        <taxon>Bivalvia</taxon>
        <taxon>Autobranchia</taxon>
        <taxon>Pteriomorphia</taxon>
        <taxon>Mytilida</taxon>
        <taxon>Mytiloidea</taxon>
        <taxon>Mytilidae</taxon>
        <taxon>Mytilinae</taxon>
        <taxon>Mytilus</taxon>
    </lineage>
</organism>
<feature type="region of interest" description="Disordered" evidence="7">
    <location>
        <begin position="686"/>
        <end position="707"/>
    </location>
</feature>
<dbReference type="GO" id="GO:0005929">
    <property type="term" value="C:cilium"/>
    <property type="evidence" value="ECO:0007669"/>
    <property type="project" value="UniProtKB-SubCell"/>
</dbReference>
<evidence type="ECO:0000313" key="10">
    <source>
        <dbReference type="EMBL" id="CAC5401957.1"/>
    </source>
</evidence>
<keyword evidence="11" id="KW-1185">Reference proteome</keyword>
<feature type="coiled-coil region" evidence="6">
    <location>
        <begin position="113"/>
        <end position="150"/>
    </location>
</feature>
<feature type="domain" description="HYDIN/VesB/CFA65-like Ig-like" evidence="8">
    <location>
        <begin position="1841"/>
        <end position="1950"/>
    </location>
</feature>
<dbReference type="GO" id="GO:0008285">
    <property type="term" value="P:negative regulation of cell population proliferation"/>
    <property type="evidence" value="ECO:0007669"/>
    <property type="project" value="InterPro"/>
</dbReference>
<dbReference type="InterPro" id="IPR033304">
    <property type="entry name" value="DLEC1"/>
</dbReference>
<keyword evidence="3" id="KW-0963">Cytoplasm</keyword>
<feature type="domain" description="Deleted in lung and esophageal cancer protein 1 Ig-like" evidence="9">
    <location>
        <begin position="355"/>
        <end position="449"/>
    </location>
</feature>
<keyword evidence="4" id="KW-0969">Cilium</keyword>
<evidence type="ECO:0000256" key="5">
    <source>
        <dbReference type="ARBA" id="ARBA00023273"/>
    </source>
</evidence>
<evidence type="ECO:0000256" key="2">
    <source>
        <dbReference type="ARBA" id="ARBA00004496"/>
    </source>
</evidence>
<dbReference type="Proteomes" id="UP000507470">
    <property type="component" value="Unassembled WGS sequence"/>
</dbReference>
<evidence type="ECO:0000313" key="11">
    <source>
        <dbReference type="Proteomes" id="UP000507470"/>
    </source>
</evidence>
<evidence type="ECO:0000256" key="3">
    <source>
        <dbReference type="ARBA" id="ARBA00022490"/>
    </source>
</evidence>
<evidence type="ECO:0000256" key="7">
    <source>
        <dbReference type="SAM" id="MobiDB-lite"/>
    </source>
</evidence>
<dbReference type="Pfam" id="PF23316">
    <property type="entry name" value="Ig_DLEC1_6th"/>
    <property type="match status" value="1"/>
</dbReference>
<keyword evidence="6" id="KW-0175">Coiled coil</keyword>
<dbReference type="InterPro" id="IPR059041">
    <property type="entry name" value="Ig_DLEC1_1"/>
</dbReference>
<feature type="compositionally biased region" description="Low complexity" evidence="7">
    <location>
        <begin position="687"/>
        <end position="698"/>
    </location>
</feature>
<evidence type="ECO:0000256" key="4">
    <source>
        <dbReference type="ARBA" id="ARBA00023069"/>
    </source>
</evidence>
<evidence type="ECO:0000256" key="1">
    <source>
        <dbReference type="ARBA" id="ARBA00004138"/>
    </source>
</evidence>
<dbReference type="OrthoDB" id="2115465at2759"/>
<dbReference type="Gene3D" id="2.60.40.10">
    <property type="entry name" value="Immunoglobulins"/>
    <property type="match status" value="8"/>
</dbReference>
<dbReference type="PANTHER" id="PTHR46348:SF1">
    <property type="entry name" value="DELETED IN LUNG AND ESOPHAGEAL CANCER PROTEIN 1"/>
    <property type="match status" value="1"/>
</dbReference>
<dbReference type="GO" id="GO:0005737">
    <property type="term" value="C:cytoplasm"/>
    <property type="evidence" value="ECO:0007669"/>
    <property type="project" value="UniProtKB-SubCell"/>
</dbReference>
<sequence length="1963" mass="220235">MERCVVNETIHELKHTFEVPNNGSAIEGLNNSCFNSPKYQRMASMKVQGNITARGEEPPMFLQRPSTGKSQDVRHILTRTFRDLYTRDAIGPETVRNLNVSKGGDDPYHERYVESLQKVFEERQRRLDEAAKLEKHIMQAQARAMSADEKELNRVSKSCENYNELGLPPGRSHFRSCIDTDLLRKNKLLTPEDYATEEPSAVPPPPSPKIPSYARVTVSSQQHTRMSEMREHSPFPPQRTDLEDLEGPTFLSDDFQEGGLESSRPDMEEVTRTKKEHGWKIYMSEEQREQDRQDLATLQSKVNYKRNPRFVPPSATPGGRTLIKGYNPVSKQVGIKPDLGDEKKKEPSLIFLLSPPIVKFTNYKSGQVYELTLELKNVSAVLRQCRALPPTTSYFSVGLGQFPGEHGLVAPGMSCHYAIRFAPDSLKDYDDEIRIQTQSSAPIIVPLQGRREPPKITLPKVLDVGYCLVGGYHVAQFIVKNHGGNGRFCVLNRNSWPAHNFKSVVTNGAVAMPPFNVRPSVVELMKGESGVIEVIFSPKSVRNFTQEMTLVCDNCNVQHFTLQGESQKAGVELVSVERGTSDPVPGELTDNTAQHLIRFDDLNPFTYTDRAIIVKNPTNVSLPFQWNIYKPDMSDPEEMEGRKIDRVPDVDSVFSVHPPNGTLPPAGQIEFKITFAPPIVNEFHMRGGSAKSSKAGSSEHGDDENLDDSVSEIILNTDVKESRDYTALEIEVKGSSIPLNVVLHPYAIHIPGQNLVGTTVKKLFAMANHSRSTITFTWQPCNEKHILEVEPPFGELDPGMAMDMEISITGAEPGKVIDNLYCYVMNLDEPLHLHVEADFKGPELRIEEPDINFGLIRLGQSITKEITLMNMSQIITKWSIQDSPVFSSSDDPMASCSQIGSSGEVQPLAKLKVSIKFTPTAIKSVKRVFEVTVEDGNECNISAIGEVQSPMVCLSSCEICMEDVYKQVPVRYQAVLVNQTLLATEFKWGQVEGEHAKDCEIELDPMRGCINPREEKAITVNFRAVRSGEFSDLRIPCFVEGIESPLYLGLFADVKGLSASYRMSTDGNNPQCAEKLDFGEVLIGTTPKLYLHISNESAISAHYSISADYFIAKPPTPPQDKANRSTNPKLYLHINNESAISAHYSISADYFIAKPPTPPQDKANRSTRKSLLNKTPNLADPLAKTSAKARADLCQAMLVQGLGASFVALPASGKLQPYRQELIEITAYSDMWGSYTDTINIKVGDLDTHCIPVSMNVIGCPLNFQMTAAKHEQKPVVRFGTHVSGVAPINRSMRINNISPFDIRVDWETYNIVEEDNKILDVMIAFGNAFPPRDTKGTEIIPPWQTPEPIKRMPTDMIPDTADSSPLVSRVHSKYSLRSQPHLELEEDSEDEEEEVELEVKEEENRLKVVSLFYRAHEGVPAQEPYNIKAKQLVIPARGFSNVNITFTPLPTEVVTQEMDCEGFAIAHMSLDKNPNVENKVTRKQGYEVNPLHLDMAAHLKPALLSMECMDEEGMRYRSAMSDLMLDSQGNTHSESFRVMGAILSNQTESPLAFRLISKPPFLLVDLDPSTNREELTKAYVTEFQTLKPQHNLPVSSLCYRIPDIKTTTQSTKFQTSKPQHYLPVSSLCYRIPDIKTTTLSTKFQTSKLQHYLPVSTEFQTLKPQHYLPVSSLCYRIPDIKTTTQSTKFQTSKPQHYLPVSSLCYRIPDIKTTTLSTKFQTSKPQHYLPVSSLCYRIPDIKTTTQSTKFQTSKPQHYLPVSSLCYRIPDIKTTTQSTKFQTLKPQHYLPVSSLCYRIPDIKTTTQSTKQDGKKIDIKDDLVVEFNNGTTQKLPLYATLSVPQMELSKESLDFGTCLVGQRRELQLTISNRTASHCHWRVYLDSTSDSTTNETFSIEPTEGYLEAHITHVSDSKSLLKVYFTAKHSEDYEAVFVFRGNLGEEPRKLFITGCGSYDEKHEAILNV</sequence>
<name>A0A6J8D2S6_MYTCO</name>
<accession>A0A6J8D2S6</accession>